<dbReference type="EMBL" id="BKCJ011534053">
    <property type="protein sequence ID" value="GFD40461.1"/>
    <property type="molecule type" value="Genomic_DNA"/>
</dbReference>
<comment type="caution">
    <text evidence="1">The sequence shown here is derived from an EMBL/GenBank/DDBJ whole genome shotgun (WGS) entry which is preliminary data.</text>
</comment>
<accession>A0A699W6L2</accession>
<dbReference type="AlphaFoldDB" id="A0A699W6L2"/>
<reference evidence="1" key="1">
    <citation type="journal article" date="2019" name="Sci. Rep.">
        <title>Draft genome of Tanacetum cinerariifolium, the natural source of mosquito coil.</title>
        <authorList>
            <person name="Yamashiro T."/>
            <person name="Shiraishi A."/>
            <person name="Satake H."/>
            <person name="Nakayama K."/>
        </authorList>
    </citation>
    <scope>NUCLEOTIDE SEQUENCE</scope>
</reference>
<evidence type="ECO:0000313" key="1">
    <source>
        <dbReference type="EMBL" id="GFD40461.1"/>
    </source>
</evidence>
<feature type="non-terminal residue" evidence="1">
    <location>
        <position position="1"/>
    </location>
</feature>
<gene>
    <name evidence="1" type="ORF">Tci_912430</name>
</gene>
<proteinExistence type="predicted"/>
<name>A0A699W6L2_TANCI</name>
<protein>
    <submittedName>
        <fullName evidence="1">Uncharacterized protein</fullName>
    </submittedName>
</protein>
<sequence length="46" mass="5073">RLEVETDNYIALEPSNHEIDDVVDVVEVVDIAEVANIDELAGIAHK</sequence>
<organism evidence="1">
    <name type="scientific">Tanacetum cinerariifolium</name>
    <name type="common">Dalmatian daisy</name>
    <name type="synonym">Chrysanthemum cinerariifolium</name>
    <dbReference type="NCBI Taxonomy" id="118510"/>
    <lineage>
        <taxon>Eukaryota</taxon>
        <taxon>Viridiplantae</taxon>
        <taxon>Streptophyta</taxon>
        <taxon>Embryophyta</taxon>
        <taxon>Tracheophyta</taxon>
        <taxon>Spermatophyta</taxon>
        <taxon>Magnoliopsida</taxon>
        <taxon>eudicotyledons</taxon>
        <taxon>Gunneridae</taxon>
        <taxon>Pentapetalae</taxon>
        <taxon>asterids</taxon>
        <taxon>campanulids</taxon>
        <taxon>Asterales</taxon>
        <taxon>Asteraceae</taxon>
        <taxon>Asteroideae</taxon>
        <taxon>Anthemideae</taxon>
        <taxon>Anthemidinae</taxon>
        <taxon>Tanacetum</taxon>
    </lineage>
</organism>